<name>A0A420HFI9_9PEZI</name>
<evidence type="ECO:0000313" key="3">
    <source>
        <dbReference type="Proteomes" id="UP000283383"/>
    </source>
</evidence>
<reference evidence="2 3" key="1">
    <citation type="journal article" date="2018" name="BMC Genomics">
        <title>Comparative genome analyses reveal sequence features reflecting distinct modes of host-adaptation between dicot and monocot powdery mildew.</title>
        <authorList>
            <person name="Wu Y."/>
            <person name="Ma X."/>
            <person name="Pan Z."/>
            <person name="Kale S.D."/>
            <person name="Song Y."/>
            <person name="King H."/>
            <person name="Zhang Q."/>
            <person name="Presley C."/>
            <person name="Deng X."/>
            <person name="Wei C.I."/>
            <person name="Xiao S."/>
        </authorList>
    </citation>
    <scope>NUCLEOTIDE SEQUENCE [LARGE SCALE GENOMIC DNA]</scope>
    <source>
        <strain evidence="2">UMSG3</strain>
    </source>
</reference>
<evidence type="ECO:0000256" key="1">
    <source>
        <dbReference type="SAM" id="Coils"/>
    </source>
</evidence>
<dbReference type="EMBL" id="MCBQ01019755">
    <property type="protein sequence ID" value="RKF56153.1"/>
    <property type="molecule type" value="Genomic_DNA"/>
</dbReference>
<evidence type="ECO:0000313" key="2">
    <source>
        <dbReference type="EMBL" id="RKF56153.1"/>
    </source>
</evidence>
<keyword evidence="3" id="KW-1185">Reference proteome</keyword>
<protein>
    <submittedName>
        <fullName evidence="2">Uncharacterized protein</fullName>
    </submittedName>
</protein>
<accession>A0A420HFI9</accession>
<proteinExistence type="predicted"/>
<keyword evidence="1" id="KW-0175">Coiled coil</keyword>
<sequence length="101" mass="11344">MANQSALFAGNMIAGPLIIQTRKENSTVENEKKKANRQYDQYLAEGCVNDQPEKLSDSEIEALINTTDLDEAKDYQEDLQETYFGQNDGKELFHAIADLSV</sequence>
<dbReference type="Proteomes" id="UP000283383">
    <property type="component" value="Unassembled WGS sequence"/>
</dbReference>
<comment type="caution">
    <text evidence="2">The sequence shown here is derived from an EMBL/GenBank/DDBJ whole genome shotgun (WGS) entry which is preliminary data.</text>
</comment>
<dbReference type="AlphaFoldDB" id="A0A420HFI9"/>
<organism evidence="2 3">
    <name type="scientific">Golovinomyces cichoracearum</name>
    <dbReference type="NCBI Taxonomy" id="62708"/>
    <lineage>
        <taxon>Eukaryota</taxon>
        <taxon>Fungi</taxon>
        <taxon>Dikarya</taxon>
        <taxon>Ascomycota</taxon>
        <taxon>Pezizomycotina</taxon>
        <taxon>Leotiomycetes</taxon>
        <taxon>Erysiphales</taxon>
        <taxon>Erysiphaceae</taxon>
        <taxon>Golovinomyces</taxon>
    </lineage>
</organism>
<gene>
    <name evidence="2" type="ORF">GcM3_197026</name>
</gene>
<feature type="coiled-coil region" evidence="1">
    <location>
        <begin position="18"/>
        <end position="45"/>
    </location>
</feature>